<dbReference type="EMBL" id="SAUW01000034">
    <property type="protein sequence ID" value="RWR05766.1"/>
    <property type="molecule type" value="Genomic_DNA"/>
</dbReference>
<evidence type="ECO:0000313" key="2">
    <source>
        <dbReference type="Proteomes" id="UP000285710"/>
    </source>
</evidence>
<organism evidence="1 2">
    <name type="scientific">Paenirhodobacter populi</name>
    <dbReference type="NCBI Taxonomy" id="2306993"/>
    <lineage>
        <taxon>Bacteria</taxon>
        <taxon>Pseudomonadati</taxon>
        <taxon>Pseudomonadota</taxon>
        <taxon>Alphaproteobacteria</taxon>
        <taxon>Rhodobacterales</taxon>
        <taxon>Rhodobacter group</taxon>
        <taxon>Paenirhodobacter</taxon>
    </lineage>
</organism>
<dbReference type="AlphaFoldDB" id="A0A443ILE6"/>
<protein>
    <submittedName>
        <fullName evidence="1">Uncharacterized protein</fullName>
    </submittedName>
</protein>
<dbReference type="RefSeq" id="WP_128270884.1">
    <property type="nucleotide sequence ID" value="NZ_SAUW01000034.1"/>
</dbReference>
<gene>
    <name evidence="1" type="ORF">D2T33_19480</name>
</gene>
<reference evidence="1 2" key="2">
    <citation type="submission" date="2019-01" db="EMBL/GenBank/DDBJ databases">
        <authorList>
            <person name="Li Y."/>
        </authorList>
    </citation>
    <scope>NUCLEOTIDE SEQUENCE [LARGE SCALE GENOMIC DNA]</scope>
    <source>
        <strain evidence="1 2">2D-5</strain>
    </source>
</reference>
<keyword evidence="2" id="KW-1185">Reference proteome</keyword>
<name>A0A443ILE6_9RHOB</name>
<evidence type="ECO:0000313" key="1">
    <source>
        <dbReference type="EMBL" id="RWR05766.1"/>
    </source>
</evidence>
<reference evidence="1 2" key="1">
    <citation type="submission" date="2019-01" db="EMBL/GenBank/DDBJ databases">
        <title>Sinorhodobacter populi sp. nov. isolated from the symptomatic bark tissue of Populus euramericana canker.</title>
        <authorList>
            <person name="Xu G."/>
        </authorList>
    </citation>
    <scope>NUCLEOTIDE SEQUENCE [LARGE SCALE GENOMIC DNA]</scope>
    <source>
        <strain evidence="1 2">2D-5</strain>
    </source>
</reference>
<sequence length="110" mass="12228">MRRLDGYHHRLVTLPAHLARAIGISHRPPDLMDHACGITTDHSLVRALAFECAWTLADHQPAQTSITKTMVQLHDAAESRLNISSLLDFFVDEAFAAGPLAVNLIRHVRD</sequence>
<dbReference type="Proteomes" id="UP000285710">
    <property type="component" value="Unassembled WGS sequence"/>
</dbReference>
<comment type="caution">
    <text evidence="1">The sequence shown here is derived from an EMBL/GenBank/DDBJ whole genome shotgun (WGS) entry which is preliminary data.</text>
</comment>
<accession>A0A443ILE6</accession>
<proteinExistence type="predicted"/>